<evidence type="ECO:0000256" key="2">
    <source>
        <dbReference type="ARBA" id="ARBA00022801"/>
    </source>
</evidence>
<evidence type="ECO:0000256" key="4">
    <source>
        <dbReference type="ARBA" id="ARBA00025742"/>
    </source>
</evidence>
<dbReference type="GO" id="GO:0046872">
    <property type="term" value="F:metal ion binding"/>
    <property type="evidence" value="ECO:0007669"/>
    <property type="project" value="UniProtKB-KW"/>
</dbReference>
<dbReference type="CDD" id="cd07402">
    <property type="entry name" value="MPP_GpdQ"/>
    <property type="match status" value="1"/>
</dbReference>
<keyword evidence="3" id="KW-0408">Iron</keyword>
<dbReference type="AlphaFoldDB" id="B1A0M0"/>
<evidence type="ECO:0000256" key="1">
    <source>
        <dbReference type="ARBA" id="ARBA00022723"/>
    </source>
</evidence>
<dbReference type="InterPro" id="IPR026575">
    <property type="entry name" value="GpdQ/CpdA-like"/>
</dbReference>
<sequence length="263" mass="30044">MKTKFIHITDIHLVDEGLLLNGGVPTARLDACLDDISRWHPDAAFCVISGDLAEFAEVEAYQALKARLAVYPLPCFLLIGNHDDRAVFQSVFPDHPKDMNEFVQHRFEIEQGVFLFLDTTKEGRDVHEGQLCSYRLDWLKQQLAEAGDKPTYLFLHHPPFEIGIPYVDNIRLIEAEAFAKALRHGRDIRHVFYGHVHRMTYVNWRGISFTSLPSLNHQIPLNAASVNAEFCDEPPAYGVVLIEDDQLTVHFNTFLHRNPLSQT</sequence>
<name>B1A0M0_UNCXX</name>
<dbReference type="PANTHER" id="PTHR42988">
    <property type="entry name" value="PHOSPHOHYDROLASE"/>
    <property type="match status" value="1"/>
</dbReference>
<keyword evidence="1" id="KW-0479">Metal-binding</keyword>
<dbReference type="InterPro" id="IPR029052">
    <property type="entry name" value="Metallo-depent_PP-like"/>
</dbReference>
<evidence type="ECO:0000259" key="5">
    <source>
        <dbReference type="Pfam" id="PF00149"/>
    </source>
</evidence>
<dbReference type="PANTHER" id="PTHR42988:SF2">
    <property type="entry name" value="CYCLIC NUCLEOTIDE PHOSPHODIESTERASE CBUA0032-RELATED"/>
    <property type="match status" value="1"/>
</dbReference>
<keyword evidence="2" id="KW-0378">Hydrolase</keyword>
<organism evidence="6">
    <name type="scientific">marine bacterium 01-004080</name>
    <dbReference type="NCBI Taxonomy" id="502026"/>
    <lineage>
        <taxon>Bacteria</taxon>
    </lineage>
</organism>
<evidence type="ECO:0000256" key="3">
    <source>
        <dbReference type="ARBA" id="ARBA00023004"/>
    </source>
</evidence>
<dbReference type="GO" id="GO:0004112">
    <property type="term" value="F:cyclic-nucleotide phosphodiesterase activity"/>
    <property type="evidence" value="ECO:0007669"/>
    <property type="project" value="InterPro"/>
</dbReference>
<dbReference type="Pfam" id="PF00149">
    <property type="entry name" value="Metallophos"/>
    <property type="match status" value="1"/>
</dbReference>
<dbReference type="Gene3D" id="3.60.21.10">
    <property type="match status" value="1"/>
</dbReference>
<evidence type="ECO:0000313" key="6">
    <source>
        <dbReference type="EMBL" id="ACA21519.1"/>
    </source>
</evidence>
<comment type="similarity">
    <text evidence="4">Belongs to the cyclic nucleotide phosphodiesterase class-III family.</text>
</comment>
<dbReference type="InterPro" id="IPR004843">
    <property type="entry name" value="Calcineurin-like_PHP"/>
</dbReference>
<accession>B1A0M0</accession>
<reference evidence="6" key="2">
    <citation type="submission" date="2008-01" db="EMBL/GenBank/DDBJ databases">
        <title>Distribution of phosphonoacetate hydrolase genes in marine bacteria.</title>
        <authorList>
            <person name="Gilbert J.A."/>
            <person name="Thomas S."/>
            <person name="Cooley N.A."/>
            <person name="McGrath J.W."/>
            <person name="Joint I."/>
            <person name="Quinn J.P."/>
        </authorList>
    </citation>
    <scope>NUCLEOTIDE SEQUENCE</scope>
</reference>
<proteinExistence type="inferred from homology"/>
<dbReference type="InterPro" id="IPR050884">
    <property type="entry name" value="CNP_phosphodiesterase-III"/>
</dbReference>
<dbReference type="EMBL" id="EU410956">
    <property type="protein sequence ID" value="ACA21519.1"/>
    <property type="molecule type" value="Genomic_DNA"/>
</dbReference>
<reference evidence="6" key="1">
    <citation type="journal article" date="2008" name="Environ. Microbiol.">
        <title>Potential for phosphonoacetate utilization by marine bacteria in temperate coastal waters.</title>
        <authorList>
            <person name="Gilbert J.A."/>
            <person name="Thomas S."/>
            <person name="Cooley N.A."/>
            <person name="Kulakova A."/>
            <person name="Field D."/>
            <person name="Booth T."/>
            <person name="McGrath J.W."/>
            <person name="Quinn J.P."/>
            <person name="Joint I."/>
        </authorList>
    </citation>
    <scope>NUCLEOTIDE SEQUENCE</scope>
</reference>
<feature type="domain" description="Calcineurin-like phosphoesterase" evidence="5">
    <location>
        <begin position="4"/>
        <end position="198"/>
    </location>
</feature>
<protein>
    <submittedName>
        <fullName evidence="6">Ser/Thr protein phosphatase family protein</fullName>
    </submittedName>
</protein>
<dbReference type="SUPFAM" id="SSF56300">
    <property type="entry name" value="Metallo-dependent phosphatases"/>
    <property type="match status" value="1"/>
</dbReference>